<dbReference type="InterPro" id="IPR043504">
    <property type="entry name" value="Peptidase_S1_PA_chymotrypsin"/>
</dbReference>
<name>A0A2S0S4Q0_9VIRU</name>
<keyword evidence="4" id="KW-1133">Transmembrane helix</keyword>
<accession>A0A2S0S4Q0</accession>
<proteinExistence type="predicted"/>
<feature type="region of interest" description="Disordered" evidence="3">
    <location>
        <begin position="541"/>
        <end position="566"/>
    </location>
</feature>
<dbReference type="SUPFAM" id="SSF50494">
    <property type="entry name" value="Trypsin-like serine proteases"/>
    <property type="match status" value="1"/>
</dbReference>
<dbReference type="GO" id="GO:0006508">
    <property type="term" value="P:proteolysis"/>
    <property type="evidence" value="ECO:0007669"/>
    <property type="project" value="UniProtKB-KW"/>
</dbReference>
<evidence type="ECO:0000313" key="5">
    <source>
        <dbReference type="EMBL" id="AWA82271.1"/>
    </source>
</evidence>
<feature type="region of interest" description="Disordered" evidence="3">
    <location>
        <begin position="580"/>
        <end position="630"/>
    </location>
</feature>
<evidence type="ECO:0000256" key="4">
    <source>
        <dbReference type="SAM" id="Phobius"/>
    </source>
</evidence>
<feature type="compositionally biased region" description="Polar residues" evidence="3">
    <location>
        <begin position="545"/>
        <end position="559"/>
    </location>
</feature>
<evidence type="ECO:0000256" key="2">
    <source>
        <dbReference type="ARBA" id="ARBA00022801"/>
    </source>
</evidence>
<feature type="transmembrane region" description="Helical" evidence="4">
    <location>
        <begin position="55"/>
        <end position="76"/>
    </location>
</feature>
<keyword evidence="4" id="KW-0472">Membrane</keyword>
<reference evidence="5" key="1">
    <citation type="journal article" date="2018" name="Virus Evol.">
        <title>The virome of Drosophila suzukii, an invasive pest of soft fruit.</title>
        <authorList>
            <person name="Medd N.C."/>
            <person name="Fellous S."/>
            <person name="Waldron F.M."/>
            <person name="Xuereb A."/>
            <person name="Nakai M."/>
            <person name="Cross J.V."/>
            <person name="Obbard D.J."/>
        </authorList>
    </citation>
    <scope>NUCLEOTIDE SEQUENCE</scope>
    <source>
        <strain evidence="5">Jap1</strain>
    </source>
</reference>
<keyword evidence="2" id="KW-0378">Hydrolase</keyword>
<keyword evidence="1" id="KW-0645">Protease</keyword>
<sequence length="657" mass="72223">MSNMSLSPETNIAMPSDSTVNADVEQLIRDEEVGPTPTPYQGTVVPVRSPWYVRVFAWTAKVALGFLGILISLIVIKRWIVHGITIAKKAMVSNMKDLYSLLDYLSPSETEEIKIEKVEEIKGVFVRNLDKLFQQTFFVYFFSMTALDWIILFFGGMVTITGTYLAVKLLTGSGKRVIQRMRGVRLESVREGSVFRKGSQPDCQLSVAFPGTFSDEHSGFGIRVEDYMVLPTHVLKQNGDLVTSVVLQGKKSRVLVPLCSLQESKAVDDVSYVYIDGKTWSMLGVSKAKLASRTTPSYATCFGKSGESSGRVQKTNCRWMISYSGSTLPGMSGAPYVDTGCVIGIHTGASGAYNIGVSSALLRAELSKICSTYVSEGTRPKQFSSQPTGRDEVFDDDTAYNRASTGNRKLWDDLSALKSLDSAYADDWLNPIEIDYNQKLNFDDEGAVGGYRPLNVQLPQGGIRLSQHSPDGNEVTYAPAGYVDFVKNLHDIAIVERVAELEAQVNRLTKMLTPQPPKGQFPCSHCGVISKTDVRLRNHVENSHPIPSTSRAEPVQLSTAPPAPMARESAFASDFKSDVTQAPFLGRQNRPRNQTTSRNNRNPMNSRENLNSSAVRNPSPSLEASLSAMTASQQSTERVLRELLAVMVGRASATMRN</sequence>
<protein>
    <submittedName>
        <fullName evidence="5">Uncharacterized protein</fullName>
    </submittedName>
</protein>
<dbReference type="InterPro" id="IPR009003">
    <property type="entry name" value="Peptidase_S1_PA"/>
</dbReference>
<dbReference type="EMBL" id="MF893258">
    <property type="protein sequence ID" value="AWA82271.1"/>
    <property type="molecule type" value="Genomic_RNA"/>
</dbReference>
<dbReference type="Gene3D" id="2.40.10.10">
    <property type="entry name" value="Trypsin-like serine proteases"/>
    <property type="match status" value="2"/>
</dbReference>
<keyword evidence="4" id="KW-0812">Transmembrane</keyword>
<feature type="compositionally biased region" description="Polar residues" evidence="3">
    <location>
        <begin position="591"/>
        <end position="630"/>
    </location>
</feature>
<evidence type="ECO:0000256" key="3">
    <source>
        <dbReference type="SAM" id="MobiDB-lite"/>
    </source>
</evidence>
<evidence type="ECO:0000256" key="1">
    <source>
        <dbReference type="ARBA" id="ARBA00022670"/>
    </source>
</evidence>
<feature type="transmembrane region" description="Helical" evidence="4">
    <location>
        <begin position="137"/>
        <end position="167"/>
    </location>
</feature>
<dbReference type="GO" id="GO:0008233">
    <property type="term" value="F:peptidase activity"/>
    <property type="evidence" value="ECO:0007669"/>
    <property type="project" value="UniProtKB-KW"/>
</dbReference>
<organism evidence="5">
    <name type="scientific">Tama virus</name>
    <dbReference type="NCBI Taxonomy" id="2170592"/>
    <lineage>
        <taxon>Viruses</taxon>
        <taxon>Riboviria</taxon>
        <taxon>Orthornavirae</taxon>
        <taxon>Pisuviricota</taxon>
        <taxon>Pisoniviricetes</taxon>
        <taxon>Sobelivirales</taxon>
        <taxon>Solemoviridae</taxon>
        <taxon>Sobemovirus</taxon>
    </lineage>
</organism>